<dbReference type="Proteomes" id="UP000239210">
    <property type="component" value="Unassembled WGS sequence"/>
</dbReference>
<sequence length="275" mass="29674">MSGRLAVDPREVTGRSRPRYRERVTSGVVRRQADASAGDEPGDATAVPARPVSSGRPPWWLLLGALVVTVAVTVDLLSRGYLERLDLQVSEVVSSWDLRDSPAYWPVWAVTQIGGRGTIVVVLAVLVGWLCVRRRTLLPLVRVLTALALLTVVVYAFKFGTGRTAPAYPGSFFHRDGASYPSGHVANAVLMWGVARWQAVEYRLAPQVQRALWWLSVAGPVVTGIAMVSLDFHWVTDAVVGAAVGLLLLGVVHALDAVLLSRWASARAGRPTAPS</sequence>
<feature type="transmembrane region" description="Helical" evidence="2">
    <location>
        <begin position="102"/>
        <end position="130"/>
    </location>
</feature>
<comment type="caution">
    <text evidence="4">The sequence shown here is derived from an EMBL/GenBank/DDBJ whole genome shotgun (WGS) entry which is preliminary data.</text>
</comment>
<feature type="domain" description="Phosphatidic acid phosphatase type 2/haloperoxidase" evidence="3">
    <location>
        <begin position="140"/>
        <end position="254"/>
    </location>
</feature>
<dbReference type="InterPro" id="IPR000326">
    <property type="entry name" value="PAP2/HPO"/>
</dbReference>
<organism evidence="4 5">
    <name type="scientific">Geodermatophilus tzadiensis</name>
    <dbReference type="NCBI Taxonomy" id="1137988"/>
    <lineage>
        <taxon>Bacteria</taxon>
        <taxon>Bacillati</taxon>
        <taxon>Actinomycetota</taxon>
        <taxon>Actinomycetes</taxon>
        <taxon>Geodermatophilales</taxon>
        <taxon>Geodermatophilaceae</taxon>
        <taxon>Geodermatophilus</taxon>
    </lineage>
</organism>
<evidence type="ECO:0000313" key="5">
    <source>
        <dbReference type="Proteomes" id="UP000239210"/>
    </source>
</evidence>
<keyword evidence="2" id="KW-1133">Transmembrane helix</keyword>
<gene>
    <name evidence="4" type="ORF">LY71_108128</name>
</gene>
<evidence type="ECO:0000256" key="1">
    <source>
        <dbReference type="SAM" id="MobiDB-lite"/>
    </source>
</evidence>
<keyword evidence="2" id="KW-0812">Transmembrane</keyword>
<evidence type="ECO:0000259" key="3">
    <source>
        <dbReference type="Pfam" id="PF01569"/>
    </source>
</evidence>
<protein>
    <submittedName>
        <fullName evidence="4">PAP2 superfamily protein</fullName>
    </submittedName>
</protein>
<name>A0A2T0TSY1_9ACTN</name>
<dbReference type="SUPFAM" id="SSF48317">
    <property type="entry name" value="Acid phosphatase/Vanadium-dependent haloperoxidase"/>
    <property type="match status" value="1"/>
</dbReference>
<dbReference type="AlphaFoldDB" id="A0A2T0TSY1"/>
<keyword evidence="5" id="KW-1185">Reference proteome</keyword>
<keyword evidence="2" id="KW-0472">Membrane</keyword>
<feature type="transmembrane region" description="Helical" evidence="2">
    <location>
        <begin position="211"/>
        <end position="232"/>
    </location>
</feature>
<feature type="transmembrane region" description="Helical" evidence="2">
    <location>
        <begin position="137"/>
        <end position="157"/>
    </location>
</feature>
<evidence type="ECO:0000256" key="2">
    <source>
        <dbReference type="SAM" id="Phobius"/>
    </source>
</evidence>
<reference evidence="4 5" key="1">
    <citation type="submission" date="2018-03" db="EMBL/GenBank/DDBJ databases">
        <title>Genomic Encyclopedia of Archaeal and Bacterial Type Strains, Phase II (KMG-II): from individual species to whole genera.</title>
        <authorList>
            <person name="Goeker M."/>
        </authorList>
    </citation>
    <scope>NUCLEOTIDE SEQUENCE [LARGE SCALE GENOMIC DNA]</scope>
    <source>
        <strain evidence="4 5">DSM 45416</strain>
    </source>
</reference>
<dbReference type="Gene3D" id="1.20.144.10">
    <property type="entry name" value="Phosphatidic acid phosphatase type 2/haloperoxidase"/>
    <property type="match status" value="1"/>
</dbReference>
<feature type="transmembrane region" description="Helical" evidence="2">
    <location>
        <begin position="59"/>
        <end position="82"/>
    </location>
</feature>
<feature type="region of interest" description="Disordered" evidence="1">
    <location>
        <begin position="1"/>
        <end position="52"/>
    </location>
</feature>
<proteinExistence type="predicted"/>
<accession>A0A2T0TSY1</accession>
<dbReference type="Pfam" id="PF01569">
    <property type="entry name" value="PAP2"/>
    <property type="match status" value="1"/>
</dbReference>
<feature type="transmembrane region" description="Helical" evidence="2">
    <location>
        <begin position="238"/>
        <end position="260"/>
    </location>
</feature>
<evidence type="ECO:0000313" key="4">
    <source>
        <dbReference type="EMBL" id="PRY48750.1"/>
    </source>
</evidence>
<dbReference type="InterPro" id="IPR036938">
    <property type="entry name" value="PAP2/HPO_sf"/>
</dbReference>
<feature type="transmembrane region" description="Helical" evidence="2">
    <location>
        <begin position="177"/>
        <end position="199"/>
    </location>
</feature>
<feature type="compositionally biased region" description="Basic and acidic residues" evidence="1">
    <location>
        <begin position="7"/>
        <end position="24"/>
    </location>
</feature>
<dbReference type="EMBL" id="PVTG01000008">
    <property type="protein sequence ID" value="PRY48750.1"/>
    <property type="molecule type" value="Genomic_DNA"/>
</dbReference>